<evidence type="ECO:0000313" key="3">
    <source>
        <dbReference type="EMBL" id="QDY87064.1"/>
    </source>
</evidence>
<accession>A0A5B8K737</accession>
<reference evidence="3 4" key="1">
    <citation type="journal article" date="2019" name="Microbiol. Resour. Announc.">
        <title>Complete Genome Sequences of Three Mycoplasma anserisalpingitis (Mycoplasma sp. 1220) Strains.</title>
        <authorList>
            <person name="Grozner D."/>
            <person name="Forro B."/>
            <person name="Kovacs A.B."/>
            <person name="Marton S."/>
            <person name="Banyai K."/>
            <person name="Kreizinger Z."/>
            <person name="Sulyok K.M."/>
            <person name="Gyuranecz M."/>
        </authorList>
    </citation>
    <scope>NUCLEOTIDE SEQUENCE [LARGE SCALE GENOMIC DNA]</scope>
    <source>
        <strain evidence="3 4">ATCC:BAA-2147</strain>
    </source>
</reference>
<evidence type="ECO:0000256" key="1">
    <source>
        <dbReference type="SAM" id="Coils"/>
    </source>
</evidence>
<organism evidence="3 4">
    <name type="scientific">Mycoplasma anserisalpingitidis</name>
    <dbReference type="NCBI Taxonomy" id="519450"/>
    <lineage>
        <taxon>Bacteria</taxon>
        <taxon>Bacillati</taxon>
        <taxon>Mycoplasmatota</taxon>
        <taxon>Mollicutes</taxon>
        <taxon>Mycoplasmataceae</taxon>
        <taxon>Mycoplasma</taxon>
    </lineage>
</organism>
<feature type="coiled-coil region" evidence="1">
    <location>
        <begin position="1303"/>
        <end position="1330"/>
    </location>
</feature>
<keyword evidence="2" id="KW-0732">Signal</keyword>
<evidence type="ECO:0000256" key="2">
    <source>
        <dbReference type="SAM" id="SignalP"/>
    </source>
</evidence>
<feature type="signal peptide" evidence="2">
    <location>
        <begin position="1"/>
        <end position="25"/>
    </location>
</feature>
<evidence type="ECO:0000313" key="4">
    <source>
        <dbReference type="Proteomes" id="UP000318927"/>
    </source>
</evidence>
<dbReference type="OrthoDB" id="400919at2"/>
<name>A0A5B8K737_9MOLU</name>
<dbReference type="EMBL" id="CP042295">
    <property type="protein sequence ID" value="QDY87064.1"/>
    <property type="molecule type" value="Genomic_DNA"/>
</dbReference>
<sequence>MKNNKKLVILSSSLGGLTLAAGALAVSCNNESKTTQEDLELEKSSSSIVVKNGLSLQHASSLTTNDFEVKSTSNKNEIFVYTITKVEVNKETFKVNVEAKITALNNNELTPVVLTQEFDGNEIVPEMFLKEKNKLRETLQKATIETVYVGETEKADLYLPSLSSVELKKLFELNGKPTNKTTNEVIEAVEASIQGVKAKNDTAEITVLLRSLVQPDVFAEITVLHPGFKNETQYNEELEAKKAEIVASEKARLEELAKTLKVTTVEGFKKSLTLASDAQIENFLVLFDENANATAEVTKVTGDNNAAKVTVEVTLKSKVEGAEPLVVSVDVLGFKEFSKEALETSNTLQELVSQLKLVHAKLTEANGTAKKAEKLLNGDKANYQAVLKVNTDVLPEGVTFEVVSARTTVQHPETLLVTYAISKDGVSVSKEVLVSGYNFESKKDETVDTNAEIQKVLDKMAASAEAQFKDETVYVNKNLANLKNKKWYLASQYAEEFNNEKALKDFDLAKSILALTFKDSKEANAQVVTPESGKFAVKDVVVTESTDGKNEGIVKLSVTIESTDPRVDKTKSVPSRTFNVEIKGFMGQQHVDSLQQALRRVLNAASVKNDANNKGLKFEINKINRIPSTPVSIFEGSQASEYYKYFEAINGFVTTGLDGKPTDLTPEIIVNEIQKVEYFKGYPIQASDVKLEELTTDVKVTIKENGTVNAIGKVSVKLPGMDRINADDSRTNIVDGFLSDAKFEELKTNWYKTAVNFISANIQSGDAIVIYDRDGKYFSNEKSKSTIIEALNHIDNIVFQSMDDGAFLPKEKVFSDNSKQAIENNLANAALSETEQSVRDRHTAKNPEDQIYAVKLKVLSAKKSETDTKSISIKYTLVSPYFSDWTLETLDLTQNFEINGFVSIEEYRKEVLKELKNLIDAQNVKKEPIVEVDYSGKATTSVDAAIKKTGDKFDNLTKVSYKFVDGLDINKLVNTDSILYNIDLSKFSFKPTTLASNAANSSTVDGRDGKVDVTAELSTTIGSEYGIKTVDKIELTKATVEGFLATAAAEKARLNELKAQFAYKGIVSVLLDKNANRDDKIKELEESGDFDSATALRKLGEINIKDVALNTTDFKAIATYGSNLSDKSANAAVVIDTTLSEKTDGNIKFNFKFTSTLQPNVSSDNKAFTFGTFARTSADAAQGLSKEEQDKKDSYEKAIAAFTASYKLKADADKTKDYYIGKVTPKDVLNYIQPSNNLEEAKRNELFTLSQLNSELTGKATLSIEFKEFEDKVNQNNNDKIVVTYKITDKLNPKIVVSKEVIVQGFLTEIAKEQKALEELTKNLKEATWTRVAEKTNFLPSILLNAKMYESGKEKETFIDRLNKDKDSTEKTLAQKIADLETEFEVTGLNKSKAKISSYIKSIEADDKNGVLKVKIDLSSAKEGFENVTVEKELLIKGLSTTETYKTAYEQEVARLNKYATENKFSFEFKSSDVQATADDLVGIKSDKNPYWEKFALVSKKSGEVSTNDLAVQNIKLVVEAVEFGVKSTDVYVTYRLVSSDKTKAYSELDEVYTGAQSSLIKTSVLTTNLITPEEKESASGLRRVETEQYLTTTNNSWNDSLKSLQIKSYNKVFSLVNEAQFVDKLYSNNSSYELNNGKMVVFAGDKEVKDKSSVLASEVTGLKLVNSADYLKFGGLELVTSDTQVLSTNDNSGVVEVAFRVSSIEFPEIVSPVLYAKISGFKTKAVEIDDKKKAEQEKIYNWTLASKIAKTGNIITKDIVNKKGEKEIITYDEILSGNADSKLQFYLPGANASTSDKNGAWTTANSGKAFDINVLGKDKYEKEALELKATELFVAKDNVHFEQDLLSANQYINVVVKNRVDVDGDILVTYAVQLLSYNEETKEFTQLAEVENRSLLTQLPTEAELAYRKEFLSALAKAEGSFISPKASEMTAEKFVETYKAAKEEEKAGLLQSAVLYSNSGSVSASDLKVVVESVELDSKHVGRVLVTYHVSSAKTTGEYSKDEYVKLGENVKTKHSSVLGFLYNKEHTSVEKIDNTKPIAPATNPSN</sequence>
<protein>
    <recommendedName>
        <fullName evidence="5">Lipoprotein associated domain-containing protein</fullName>
    </recommendedName>
</protein>
<keyword evidence="1" id="KW-0175">Coiled coil</keyword>
<gene>
    <name evidence="3" type="ORF">FRW55_02765</name>
</gene>
<feature type="chain" id="PRO_5023026969" description="Lipoprotein associated domain-containing protein" evidence="2">
    <location>
        <begin position="26"/>
        <end position="2049"/>
    </location>
</feature>
<dbReference type="PROSITE" id="PS51257">
    <property type="entry name" value="PROKAR_LIPOPROTEIN"/>
    <property type="match status" value="1"/>
</dbReference>
<proteinExistence type="predicted"/>
<dbReference type="RefSeq" id="WP_146368630.1">
    <property type="nucleotide sequence ID" value="NZ_CP042295.1"/>
</dbReference>
<dbReference type="Proteomes" id="UP000318927">
    <property type="component" value="Chromosome"/>
</dbReference>
<evidence type="ECO:0008006" key="5">
    <source>
        <dbReference type="Google" id="ProtNLM"/>
    </source>
</evidence>
<dbReference type="KEGG" id="mans:FRW55_02765"/>
<keyword evidence="4" id="KW-1185">Reference proteome</keyword>